<dbReference type="Gene3D" id="3.40.50.12780">
    <property type="entry name" value="N-terminal domain of ligase-like"/>
    <property type="match status" value="1"/>
</dbReference>
<dbReference type="Proteomes" id="UP000287651">
    <property type="component" value="Unassembled WGS sequence"/>
</dbReference>
<keyword evidence="5" id="KW-1133">Transmembrane helix</keyword>
<dbReference type="GO" id="GO:0016020">
    <property type="term" value="C:membrane"/>
    <property type="evidence" value="ECO:0007669"/>
    <property type="project" value="TreeGrafter"/>
</dbReference>
<evidence type="ECO:0000259" key="6">
    <source>
        <dbReference type="Pfam" id="PF00501"/>
    </source>
</evidence>
<evidence type="ECO:0000313" key="7">
    <source>
        <dbReference type="EMBL" id="RRT79733.1"/>
    </source>
</evidence>
<comment type="similarity">
    <text evidence="1">Belongs to the ATP-dependent AMP-binding enzyme family.</text>
</comment>
<dbReference type="PANTHER" id="PTHR43272">
    <property type="entry name" value="LONG-CHAIN-FATTY-ACID--COA LIGASE"/>
    <property type="match status" value="1"/>
</dbReference>
<evidence type="ECO:0000256" key="2">
    <source>
        <dbReference type="ARBA" id="ARBA00022598"/>
    </source>
</evidence>
<name>A0A427AU06_ENSVE</name>
<dbReference type="Pfam" id="PF00501">
    <property type="entry name" value="AMP-binding"/>
    <property type="match status" value="1"/>
</dbReference>
<feature type="domain" description="AMP-dependent synthetase/ligase" evidence="6">
    <location>
        <begin position="143"/>
        <end position="190"/>
    </location>
</feature>
<accession>A0A427AU06</accession>
<keyword evidence="5" id="KW-0812">Transmembrane</keyword>
<dbReference type="GO" id="GO:0005524">
    <property type="term" value="F:ATP binding"/>
    <property type="evidence" value="ECO:0007669"/>
    <property type="project" value="UniProtKB-KW"/>
</dbReference>
<proteinExistence type="inferred from homology"/>
<sequence>LGVRKISGRQQLQNRRIRPKVSSEKIGRTKAKSNREGLHKLTMNPYIVGIFVPLIASLMLRKSNNGKKRGLPVDVGGEPGYAVRNYRFTSPVESLWEGVTTLAELFEQSCKRFAYRPLLGSRKLITKEIEISQDGRSFEKLHLGSYEWVSYGEAFRSVCSFASGLVQLGHKMDERIAIFSDTRAEWFIALQVFFLIWKENICFIWNMFMLQDAQPMLSYC</sequence>
<feature type="transmembrane region" description="Helical" evidence="5">
    <location>
        <begin position="43"/>
        <end position="60"/>
    </location>
</feature>
<keyword evidence="4" id="KW-0067">ATP-binding</keyword>
<evidence type="ECO:0000256" key="4">
    <source>
        <dbReference type="ARBA" id="ARBA00022840"/>
    </source>
</evidence>
<comment type="caution">
    <text evidence="7">The sequence shown here is derived from an EMBL/GenBank/DDBJ whole genome shotgun (WGS) entry which is preliminary data.</text>
</comment>
<dbReference type="GO" id="GO:0004467">
    <property type="term" value="F:long-chain fatty acid-CoA ligase activity"/>
    <property type="evidence" value="ECO:0007669"/>
    <property type="project" value="TreeGrafter"/>
</dbReference>
<organism evidence="7 8">
    <name type="scientific">Ensete ventricosum</name>
    <name type="common">Abyssinian banana</name>
    <name type="synonym">Musa ensete</name>
    <dbReference type="NCBI Taxonomy" id="4639"/>
    <lineage>
        <taxon>Eukaryota</taxon>
        <taxon>Viridiplantae</taxon>
        <taxon>Streptophyta</taxon>
        <taxon>Embryophyta</taxon>
        <taxon>Tracheophyta</taxon>
        <taxon>Spermatophyta</taxon>
        <taxon>Magnoliopsida</taxon>
        <taxon>Liliopsida</taxon>
        <taxon>Zingiberales</taxon>
        <taxon>Musaceae</taxon>
        <taxon>Ensete</taxon>
    </lineage>
</organism>
<reference evidence="7 8" key="1">
    <citation type="journal article" date="2014" name="Agronomy (Basel)">
        <title>A Draft Genome Sequence for Ensete ventricosum, the Drought-Tolerant Tree Against Hunger.</title>
        <authorList>
            <person name="Harrison J."/>
            <person name="Moore K.A."/>
            <person name="Paszkiewicz K."/>
            <person name="Jones T."/>
            <person name="Grant M."/>
            <person name="Ambacheew D."/>
            <person name="Muzemil S."/>
            <person name="Studholme D.J."/>
        </authorList>
    </citation>
    <scope>NUCLEOTIDE SEQUENCE [LARGE SCALE GENOMIC DNA]</scope>
</reference>
<dbReference type="SUPFAM" id="SSF56801">
    <property type="entry name" value="Acetyl-CoA synthetase-like"/>
    <property type="match status" value="1"/>
</dbReference>
<evidence type="ECO:0000256" key="5">
    <source>
        <dbReference type="SAM" id="Phobius"/>
    </source>
</evidence>
<evidence type="ECO:0000313" key="8">
    <source>
        <dbReference type="Proteomes" id="UP000287651"/>
    </source>
</evidence>
<keyword evidence="3" id="KW-0547">Nucleotide-binding</keyword>
<dbReference type="AlphaFoldDB" id="A0A427AU06"/>
<protein>
    <recommendedName>
        <fullName evidence="6">AMP-dependent synthetase/ligase domain-containing protein</fullName>
    </recommendedName>
</protein>
<feature type="non-terminal residue" evidence="7">
    <location>
        <position position="1"/>
    </location>
</feature>
<dbReference type="EMBL" id="AMZH03001326">
    <property type="protein sequence ID" value="RRT79733.1"/>
    <property type="molecule type" value="Genomic_DNA"/>
</dbReference>
<gene>
    <name evidence="7" type="ORF">B296_00019360</name>
</gene>
<dbReference type="InterPro" id="IPR042099">
    <property type="entry name" value="ANL_N_sf"/>
</dbReference>
<dbReference type="GO" id="GO:0005783">
    <property type="term" value="C:endoplasmic reticulum"/>
    <property type="evidence" value="ECO:0007669"/>
    <property type="project" value="TreeGrafter"/>
</dbReference>
<evidence type="ECO:0000256" key="3">
    <source>
        <dbReference type="ARBA" id="ARBA00022741"/>
    </source>
</evidence>
<dbReference type="PANTHER" id="PTHR43272:SF83">
    <property type="entry name" value="ACYL-COA SYNTHETASE LONG-CHAIN, ISOFORM J"/>
    <property type="match status" value="1"/>
</dbReference>
<keyword evidence="5" id="KW-0472">Membrane</keyword>
<evidence type="ECO:0000256" key="1">
    <source>
        <dbReference type="ARBA" id="ARBA00006432"/>
    </source>
</evidence>
<keyword evidence="2" id="KW-0436">Ligase</keyword>
<dbReference type="InterPro" id="IPR000873">
    <property type="entry name" value="AMP-dep_synth/lig_dom"/>
</dbReference>